<evidence type="ECO:0000256" key="10">
    <source>
        <dbReference type="ARBA" id="ARBA00023136"/>
    </source>
</evidence>
<dbReference type="Pfam" id="PF05817">
    <property type="entry name" value="Ribophorin_II"/>
    <property type="match status" value="2"/>
</dbReference>
<evidence type="ECO:0000259" key="14">
    <source>
        <dbReference type="Pfam" id="PF23860"/>
    </source>
</evidence>
<keyword evidence="18" id="KW-1185">Reference proteome</keyword>
<feature type="transmembrane region" description="Helical" evidence="12">
    <location>
        <begin position="665"/>
        <end position="688"/>
    </location>
</feature>
<comment type="pathway">
    <text evidence="3 12">Protein modification; protein glycosylation.</text>
</comment>
<evidence type="ECO:0000259" key="16">
    <source>
        <dbReference type="Pfam" id="PF25147"/>
    </source>
</evidence>
<evidence type="ECO:0000313" key="18">
    <source>
        <dbReference type="Proteomes" id="UP001159405"/>
    </source>
</evidence>
<evidence type="ECO:0000256" key="8">
    <source>
        <dbReference type="ARBA" id="ARBA00022824"/>
    </source>
</evidence>
<feature type="non-terminal residue" evidence="17">
    <location>
        <position position="1"/>
    </location>
</feature>
<feature type="domain" description="Ribophorin II third" evidence="14">
    <location>
        <begin position="437"/>
        <end position="565"/>
    </location>
</feature>
<comment type="subcellular location">
    <subcellularLocation>
        <location evidence="2 12">Endoplasmic reticulum membrane</location>
        <topology evidence="2 12">Multi-pass membrane protein</topology>
    </subcellularLocation>
</comment>
<dbReference type="InterPro" id="IPR055374">
    <property type="entry name" value="Ribophorin_II_3rd"/>
</dbReference>
<evidence type="ECO:0000259" key="15">
    <source>
        <dbReference type="Pfam" id="PF23861"/>
    </source>
</evidence>
<comment type="caution">
    <text evidence="17">The sequence shown here is derived from an EMBL/GenBank/DDBJ whole genome shotgun (WGS) entry which is preliminary data.</text>
</comment>
<feature type="transmembrane region" description="Helical" evidence="12">
    <location>
        <begin position="634"/>
        <end position="659"/>
    </location>
</feature>
<gene>
    <name evidence="17" type="ORF">PLOB_00047139</name>
</gene>
<comment type="similarity">
    <text evidence="4 12">Belongs to the SWP1 family.</text>
</comment>
<evidence type="ECO:0000256" key="7">
    <source>
        <dbReference type="ARBA" id="ARBA00022729"/>
    </source>
</evidence>
<evidence type="ECO:0000313" key="17">
    <source>
        <dbReference type="EMBL" id="CAH3149415.1"/>
    </source>
</evidence>
<sequence>GACLLLLLSFAIFGDAVSLSNVLSLEDQVRFKQTFYDAMPFKDLETAGYSVLGLKHYMKAEVPPTQDVCRFANENVDSSNVKSIFFASLISNTLGNCKFTVSDEGKTTLSEAIKEGTDMPTLYYSVAAQKYLGIQVNTGEVIKAVKAAINSDEDSISGVKCLHYRGVCFTVKPPSTDTTETEPSVCITEVSVLESNLLNADTKGTVPSVHITEVSVLQAAYAMLIAARLPKDTDVSFITEMIEDTVAQADEVDNKYLQFEGGLLVTAKVVYATYALSEFLGKAPAITEEQVIKFANYLLTRKHVQSVKDTATLLIALDQLGNNPFHVPVVVQLYGSPVVSDDQKMVKVRVTNVMDKALGKMTVTATSAEDTEGTTVLSNKVFTAGPEDYELNFMTSKPGPGVYTVNVGVKPHKEDKRLIGTTSGQVKVKVVTKVNVEDVELSVVDKEQNIKSKTTSVKYPAAITTVIEADYHQKVVMKFSLKSVSSGDLFTPHQAFVRLTNEKTKQEIFFVAEPEPSKVFKFDLDVGATAKDSFGSLSGKYKMDLIVGDAVIQNPFEWKVGVLSLTFAEDPAKSTKDKEHMYNARPEIEHMFRVPEKRPPKAVSTAFTFLIFVPLAIMLIVWIKLGANLSNFQFSLGGIVFHLGLAAIFVLYYCFFVSLNMFTTLKILAVIGGLTFLGGNSLLSNIAARR</sequence>
<evidence type="ECO:0000256" key="9">
    <source>
        <dbReference type="ARBA" id="ARBA00022989"/>
    </source>
</evidence>
<dbReference type="Pfam" id="PF23861">
    <property type="entry name" value="Ribophorin_II_2nd"/>
    <property type="match status" value="1"/>
</dbReference>
<dbReference type="Proteomes" id="UP001159405">
    <property type="component" value="Unassembled WGS sequence"/>
</dbReference>
<evidence type="ECO:0000256" key="4">
    <source>
        <dbReference type="ARBA" id="ARBA00009038"/>
    </source>
</evidence>
<evidence type="ECO:0000256" key="12">
    <source>
        <dbReference type="RuleBase" id="RU366029"/>
    </source>
</evidence>
<feature type="domain" description="Ribophorin II second" evidence="15">
    <location>
        <begin position="329"/>
        <end position="430"/>
    </location>
</feature>
<dbReference type="InterPro" id="IPR056790">
    <property type="entry name" value="Ribophorin_II_C"/>
</dbReference>
<keyword evidence="9 12" id="KW-1133">Transmembrane helix</keyword>
<evidence type="ECO:0000256" key="1">
    <source>
        <dbReference type="ARBA" id="ARBA00002791"/>
    </source>
</evidence>
<accession>A0ABN8PRT4</accession>
<evidence type="ECO:0000256" key="3">
    <source>
        <dbReference type="ARBA" id="ARBA00004922"/>
    </source>
</evidence>
<dbReference type="EMBL" id="CALNXK010000086">
    <property type="protein sequence ID" value="CAH3149415.1"/>
    <property type="molecule type" value="Genomic_DNA"/>
</dbReference>
<feature type="transmembrane region" description="Helical" evidence="12">
    <location>
        <begin position="602"/>
        <end position="622"/>
    </location>
</feature>
<dbReference type="InterPro" id="IPR055373">
    <property type="entry name" value="Ribophorin_II_N"/>
</dbReference>
<feature type="signal peptide" evidence="12">
    <location>
        <begin position="1"/>
        <end position="18"/>
    </location>
</feature>
<dbReference type="Pfam" id="PF23860">
    <property type="entry name" value="Ribophorin_II_3rd"/>
    <property type="match status" value="1"/>
</dbReference>
<feature type="domain" description="Ribophorin II N-terminal" evidence="13">
    <location>
        <begin position="214"/>
        <end position="320"/>
    </location>
</feature>
<feature type="domain" description="Ribophorin II C-terminal" evidence="16">
    <location>
        <begin position="592"/>
        <end position="690"/>
    </location>
</feature>
<evidence type="ECO:0000256" key="6">
    <source>
        <dbReference type="ARBA" id="ARBA00022692"/>
    </source>
</evidence>
<dbReference type="InterPro" id="IPR055375">
    <property type="entry name" value="Ribophorin_II_2nd"/>
</dbReference>
<keyword evidence="8 12" id="KW-0256">Endoplasmic reticulum</keyword>
<dbReference type="PANTHER" id="PTHR12640">
    <property type="entry name" value="RIBOPHORIN II"/>
    <property type="match status" value="1"/>
</dbReference>
<dbReference type="PANTHER" id="PTHR12640:SF0">
    <property type="entry name" value="DOLICHYL-DIPHOSPHOOLIGOSACCHARIDE--PROTEIN GLYCOSYLTRANSFERASE SUBUNIT 2"/>
    <property type="match status" value="1"/>
</dbReference>
<protein>
    <recommendedName>
        <fullName evidence="5 12">Dolichyl-diphosphooligosaccharide--protein glycosyltransferase subunit 2</fullName>
    </recommendedName>
    <alternativeName>
        <fullName evidence="12">Ribophorin-2</fullName>
    </alternativeName>
</protein>
<dbReference type="Pfam" id="PF25147">
    <property type="entry name" value="Ribophorin_II_C"/>
    <property type="match status" value="1"/>
</dbReference>
<feature type="domain" description="Ribophorin II N-terminal" evidence="13">
    <location>
        <begin position="23"/>
        <end position="157"/>
    </location>
</feature>
<comment type="subunit">
    <text evidence="11">Component of the oligosaccharyltransferase (OST) complex. OST exists in two different complex forms which contain common core subunits RPN1, RPN2, OST48, OST4, DAD1 and TMEM258, either STT3A or STT3B as catalytic subunits, and form-specific accessory subunits. STT3A complex assembly occurs through the formation of 3 subcomplexes. Subcomplex 1 contains RPN1 and TMEM258, subcomplex 2 contains the STT3A-specific subunits STT3A, DC2/OSTC, and KCP2 as well as the core subunit OST4, and subcomplex 3 contains RPN2, DAD1, and OST48. The STT3A complex can form stable complexes with the Sec61 complex or with both the Sec61 and TRAP complexes. Interacts with DDI2. Interacts with TMEM35A/NACHO.</text>
</comment>
<evidence type="ECO:0000256" key="5">
    <source>
        <dbReference type="ARBA" id="ARBA00017612"/>
    </source>
</evidence>
<keyword evidence="7 12" id="KW-0732">Signal</keyword>
<name>A0ABN8PRT4_9CNID</name>
<proteinExistence type="inferred from homology"/>
<organism evidence="17 18">
    <name type="scientific">Porites lobata</name>
    <dbReference type="NCBI Taxonomy" id="104759"/>
    <lineage>
        <taxon>Eukaryota</taxon>
        <taxon>Metazoa</taxon>
        <taxon>Cnidaria</taxon>
        <taxon>Anthozoa</taxon>
        <taxon>Hexacorallia</taxon>
        <taxon>Scleractinia</taxon>
        <taxon>Fungiina</taxon>
        <taxon>Poritidae</taxon>
        <taxon>Porites</taxon>
    </lineage>
</organism>
<evidence type="ECO:0000256" key="2">
    <source>
        <dbReference type="ARBA" id="ARBA00004477"/>
    </source>
</evidence>
<feature type="chain" id="PRO_5044988877" description="Dolichyl-diphosphooligosaccharide--protein glycosyltransferase subunit 2" evidence="12">
    <location>
        <begin position="19"/>
        <end position="690"/>
    </location>
</feature>
<evidence type="ECO:0000259" key="13">
    <source>
        <dbReference type="Pfam" id="PF05817"/>
    </source>
</evidence>
<dbReference type="InterPro" id="IPR008814">
    <property type="entry name" value="Swp1"/>
</dbReference>
<keyword evidence="10 12" id="KW-0472">Membrane</keyword>
<comment type="function">
    <text evidence="1 12">Subunit of the oligosaccharyl transferase (OST) complex that catalyzes the initial transfer of a defined glycan (Glc(3)Man(9)GlcNAc(2) in eukaryotes) from the lipid carrier dolichol-pyrophosphate to an asparagine residue within an Asn-X-Ser/Thr consensus motif in nascent polypeptide chains, the first step in protein N-glycosylation. N-glycosylation occurs cotranslationally and the complex associates with the Sec61 complex at the channel-forming translocon complex that mediates protein translocation across the endoplasmic reticulum (ER). All subunits are required for a maximal enzyme activity.</text>
</comment>
<reference evidence="17 18" key="1">
    <citation type="submission" date="2022-05" db="EMBL/GenBank/DDBJ databases">
        <authorList>
            <consortium name="Genoscope - CEA"/>
            <person name="William W."/>
        </authorList>
    </citation>
    <scope>NUCLEOTIDE SEQUENCE [LARGE SCALE GENOMIC DNA]</scope>
</reference>
<evidence type="ECO:0000256" key="11">
    <source>
        <dbReference type="ARBA" id="ARBA00046750"/>
    </source>
</evidence>
<keyword evidence="6 12" id="KW-0812">Transmembrane</keyword>